<evidence type="ECO:0000313" key="2">
    <source>
        <dbReference type="Proteomes" id="UP001164250"/>
    </source>
</evidence>
<name>A0ACC1A1B7_9ROSI</name>
<keyword evidence="2" id="KW-1185">Reference proteome</keyword>
<proteinExistence type="predicted"/>
<dbReference type="EMBL" id="CM047909">
    <property type="protein sequence ID" value="KAJ0080024.1"/>
    <property type="molecule type" value="Genomic_DNA"/>
</dbReference>
<reference evidence="2" key="1">
    <citation type="journal article" date="2023" name="G3 (Bethesda)">
        <title>Genome assembly and association tests identify interacting loci associated with vigor, precocity, and sex in interspecific pistachio rootstocks.</title>
        <authorList>
            <person name="Palmer W."/>
            <person name="Jacygrad E."/>
            <person name="Sagayaradj S."/>
            <person name="Cavanaugh K."/>
            <person name="Han R."/>
            <person name="Bertier L."/>
            <person name="Beede B."/>
            <person name="Kafkas S."/>
            <person name="Golino D."/>
            <person name="Preece J."/>
            <person name="Michelmore R."/>
        </authorList>
    </citation>
    <scope>NUCLEOTIDE SEQUENCE [LARGE SCALE GENOMIC DNA]</scope>
</reference>
<accession>A0ACC1A1B7</accession>
<sequence length="351" mass="38883">MEALNQKSLERVVSRRALQMGSSFPCQICVVGFLCGVCLTSLFLAALTSFGSFHFGGISFSSISMGAPPGNLSSEIISDVTSTDCKFKLKETERRVDSCRNEREVEDERVSLLYSAWGALLTKSVIEEREFSKRFGLERSSVPNAPHFEDCKLSARVNTRLDARALRMGTSRLGQVGRDYWTCIPHLQPMNKLNILGIVPFRKVLILLLGLGIGRGTIAGMCGLLAIAINEKRVLVTNYFNRADHDGCKGSSRSSWSCYFFPETSQECRDRAFDLMGSKEALEKGIITTKDNYTSKAIWAGRTPRQVITCLTNLFLKTLTQLPLEAINSLMSISITGYGVNRGVICSQQQK</sequence>
<evidence type="ECO:0000313" key="1">
    <source>
        <dbReference type="EMBL" id="KAJ0080024.1"/>
    </source>
</evidence>
<comment type="caution">
    <text evidence="1">The sequence shown here is derived from an EMBL/GenBank/DDBJ whole genome shotgun (WGS) entry which is preliminary data.</text>
</comment>
<protein>
    <submittedName>
        <fullName evidence="1">Uncharacterized protein</fullName>
    </submittedName>
</protein>
<gene>
    <name evidence="1" type="ORF">Patl1_23145</name>
</gene>
<organism evidence="1 2">
    <name type="scientific">Pistacia atlantica</name>
    <dbReference type="NCBI Taxonomy" id="434234"/>
    <lineage>
        <taxon>Eukaryota</taxon>
        <taxon>Viridiplantae</taxon>
        <taxon>Streptophyta</taxon>
        <taxon>Embryophyta</taxon>
        <taxon>Tracheophyta</taxon>
        <taxon>Spermatophyta</taxon>
        <taxon>Magnoliopsida</taxon>
        <taxon>eudicotyledons</taxon>
        <taxon>Gunneridae</taxon>
        <taxon>Pentapetalae</taxon>
        <taxon>rosids</taxon>
        <taxon>malvids</taxon>
        <taxon>Sapindales</taxon>
        <taxon>Anacardiaceae</taxon>
        <taxon>Pistacia</taxon>
    </lineage>
</organism>
<dbReference type="Proteomes" id="UP001164250">
    <property type="component" value="Chromosome 13"/>
</dbReference>